<dbReference type="PATRIC" id="fig|1178515.4.peg.401"/>
<dbReference type="GO" id="GO:0008360">
    <property type="term" value="P:regulation of cell shape"/>
    <property type="evidence" value="ECO:0007669"/>
    <property type="project" value="UniProtKB-KW"/>
</dbReference>
<dbReference type="PANTHER" id="PTHR30474:SF1">
    <property type="entry name" value="PEPTIDOGLYCAN GLYCOSYLTRANSFERASE MRDB"/>
    <property type="match status" value="1"/>
</dbReference>
<dbReference type="KEGG" id="pswu:SY83_02110"/>
<evidence type="ECO:0000256" key="5">
    <source>
        <dbReference type="ARBA" id="ARBA00023136"/>
    </source>
</evidence>
<dbReference type="PROSITE" id="PS00428">
    <property type="entry name" value="FTSW_RODA_SPOVE"/>
    <property type="match status" value="1"/>
</dbReference>
<dbReference type="Pfam" id="PF01098">
    <property type="entry name" value="FTSW_RODA_SPOVE"/>
    <property type="match status" value="1"/>
</dbReference>
<reference evidence="7 8" key="1">
    <citation type="submission" date="2015-01" db="EMBL/GenBank/DDBJ databases">
        <title>Paenibacillus swuensis/DY6/whole genome sequencing.</title>
        <authorList>
            <person name="Kim M.K."/>
            <person name="Srinivasan S."/>
            <person name="Lee J.-J."/>
        </authorList>
    </citation>
    <scope>NUCLEOTIDE SEQUENCE [LARGE SCALE GENOMIC DNA]</scope>
    <source>
        <strain evidence="7 8">DY6</strain>
    </source>
</reference>
<name>A0A172TNP1_9BACL</name>
<feature type="transmembrane region" description="Helical" evidence="6">
    <location>
        <begin position="340"/>
        <end position="363"/>
    </location>
</feature>
<evidence type="ECO:0000256" key="2">
    <source>
        <dbReference type="ARBA" id="ARBA00022692"/>
    </source>
</evidence>
<dbReference type="PANTHER" id="PTHR30474">
    <property type="entry name" value="CELL CYCLE PROTEIN"/>
    <property type="match status" value="1"/>
</dbReference>
<dbReference type="OrthoDB" id="9812661at2"/>
<feature type="transmembrane region" description="Helical" evidence="6">
    <location>
        <begin position="111"/>
        <end position="128"/>
    </location>
</feature>
<dbReference type="STRING" id="1178515.SY83_02110"/>
<keyword evidence="8" id="KW-1185">Reference proteome</keyword>
<evidence type="ECO:0000313" key="8">
    <source>
        <dbReference type="Proteomes" id="UP000076927"/>
    </source>
</evidence>
<evidence type="ECO:0000256" key="4">
    <source>
        <dbReference type="ARBA" id="ARBA00022989"/>
    </source>
</evidence>
<feature type="transmembrane region" description="Helical" evidence="6">
    <location>
        <begin position="287"/>
        <end position="304"/>
    </location>
</feature>
<keyword evidence="2 6" id="KW-0812">Transmembrane</keyword>
<organism evidence="7 8">
    <name type="scientific">Paenibacillus swuensis</name>
    <dbReference type="NCBI Taxonomy" id="1178515"/>
    <lineage>
        <taxon>Bacteria</taxon>
        <taxon>Bacillati</taxon>
        <taxon>Bacillota</taxon>
        <taxon>Bacilli</taxon>
        <taxon>Bacillales</taxon>
        <taxon>Paenibacillaceae</taxon>
        <taxon>Paenibacillus</taxon>
    </lineage>
</organism>
<dbReference type="AlphaFoldDB" id="A0A172TNP1"/>
<dbReference type="InterPro" id="IPR001182">
    <property type="entry name" value="FtsW/RodA"/>
</dbReference>
<evidence type="ECO:0000256" key="3">
    <source>
        <dbReference type="ARBA" id="ARBA00022960"/>
    </source>
</evidence>
<dbReference type="GO" id="GO:0005886">
    <property type="term" value="C:plasma membrane"/>
    <property type="evidence" value="ECO:0007669"/>
    <property type="project" value="TreeGrafter"/>
</dbReference>
<sequence length="383" mass="42609">MFLLSKLKKFDYSIVVLLIGFSVICYGILYSATLNASEEFTGLHSKMLQFYILSFAVMVLVGLVDFRIFLKVHYISYAVGLLLLVLVYFIGAKYNSAQGWFSLPGGLSFQPAELFKLILIITIAAYISKRNQEHLRFLADFIPIVLLAIVPFGLVVLQPDLGNALSYFFIFMAAMWIGNMKLTHFAVLIAFLAAVMGTSLMLYNVYHDSLYTYLESHGNGHWMTRVDTLLFPERVDSSDSYHVDNAIQAIGSGQLFGDGYLKGDSTQLGSIPYAYSDSIFVVVGEEFGFVGSATLIFLYFFLIYRMIMVALSSDSYFGAMIVVGIITMYIYQIFENIGMLIGLVPLTGITLPFVSYGGTSLLINMISIGLIQSIRVHSGEVSE</sequence>
<dbReference type="GO" id="GO:0015648">
    <property type="term" value="F:lipid-linked peptidoglycan transporter activity"/>
    <property type="evidence" value="ECO:0007669"/>
    <property type="project" value="TreeGrafter"/>
</dbReference>
<feature type="transmembrane region" description="Helical" evidence="6">
    <location>
        <begin position="74"/>
        <end position="91"/>
    </location>
</feature>
<protein>
    <submittedName>
        <fullName evidence="7">Cell cycle protein</fullName>
    </submittedName>
</protein>
<accession>A0A172TNP1</accession>
<feature type="transmembrane region" description="Helical" evidence="6">
    <location>
        <begin position="161"/>
        <end position="178"/>
    </location>
</feature>
<dbReference type="EMBL" id="CP011388">
    <property type="protein sequence ID" value="ANE48658.1"/>
    <property type="molecule type" value="Genomic_DNA"/>
</dbReference>
<gene>
    <name evidence="7" type="ORF">SY83_02110</name>
</gene>
<dbReference type="GO" id="GO:0032153">
    <property type="term" value="C:cell division site"/>
    <property type="evidence" value="ECO:0007669"/>
    <property type="project" value="TreeGrafter"/>
</dbReference>
<keyword evidence="3" id="KW-0133">Cell shape</keyword>
<feature type="transmembrane region" description="Helical" evidence="6">
    <location>
        <begin position="50"/>
        <end position="69"/>
    </location>
</feature>
<dbReference type="InterPro" id="IPR018365">
    <property type="entry name" value="Cell_cycle_FtsW-rel_CS"/>
</dbReference>
<feature type="transmembrane region" description="Helical" evidence="6">
    <location>
        <begin position="316"/>
        <end position="334"/>
    </location>
</feature>
<keyword evidence="5 6" id="KW-0472">Membrane</keyword>
<keyword evidence="4 6" id="KW-1133">Transmembrane helix</keyword>
<evidence type="ECO:0000256" key="6">
    <source>
        <dbReference type="SAM" id="Phobius"/>
    </source>
</evidence>
<feature type="transmembrane region" description="Helical" evidence="6">
    <location>
        <begin position="135"/>
        <end position="155"/>
    </location>
</feature>
<evidence type="ECO:0000256" key="1">
    <source>
        <dbReference type="ARBA" id="ARBA00004141"/>
    </source>
</evidence>
<dbReference type="Proteomes" id="UP000076927">
    <property type="component" value="Chromosome"/>
</dbReference>
<feature type="transmembrane region" description="Helical" evidence="6">
    <location>
        <begin position="185"/>
        <end position="206"/>
    </location>
</feature>
<proteinExistence type="predicted"/>
<dbReference type="GO" id="GO:0051301">
    <property type="term" value="P:cell division"/>
    <property type="evidence" value="ECO:0007669"/>
    <property type="project" value="InterPro"/>
</dbReference>
<evidence type="ECO:0000313" key="7">
    <source>
        <dbReference type="EMBL" id="ANE48658.1"/>
    </source>
</evidence>
<feature type="transmembrane region" description="Helical" evidence="6">
    <location>
        <begin position="12"/>
        <end position="30"/>
    </location>
</feature>
<comment type="subcellular location">
    <subcellularLocation>
        <location evidence="1">Membrane</location>
        <topology evidence="1">Multi-pass membrane protein</topology>
    </subcellularLocation>
</comment>
<dbReference type="RefSeq" id="WP_068610765.1">
    <property type="nucleotide sequence ID" value="NZ_CP011388.1"/>
</dbReference>